<feature type="repeat" description="ARM" evidence="2">
    <location>
        <begin position="615"/>
        <end position="657"/>
    </location>
</feature>
<name>A0ABP0V466_9BRYO</name>
<feature type="domain" description="Armadillo repeat-containing" evidence="3">
    <location>
        <begin position="522"/>
        <end position="669"/>
    </location>
</feature>
<evidence type="ECO:0000256" key="2">
    <source>
        <dbReference type="PROSITE-ProRule" id="PRU00259"/>
    </source>
</evidence>
<proteinExistence type="inferred from homology"/>
<dbReference type="SMART" id="SM00185">
    <property type="entry name" value="ARM"/>
    <property type="match status" value="7"/>
</dbReference>
<feature type="repeat" description="ARM" evidence="2">
    <location>
        <begin position="249"/>
        <end position="288"/>
    </location>
</feature>
<organism evidence="4 5">
    <name type="scientific">Sphagnum troendelagicum</name>
    <dbReference type="NCBI Taxonomy" id="128251"/>
    <lineage>
        <taxon>Eukaryota</taxon>
        <taxon>Viridiplantae</taxon>
        <taxon>Streptophyta</taxon>
        <taxon>Embryophyta</taxon>
        <taxon>Bryophyta</taxon>
        <taxon>Sphagnophytina</taxon>
        <taxon>Sphagnopsida</taxon>
        <taxon>Sphagnales</taxon>
        <taxon>Sphagnaceae</taxon>
        <taxon>Sphagnum</taxon>
    </lineage>
</organism>
<comment type="similarity">
    <text evidence="1">Belongs to the eutherian X-chromosome-specific Armcx family.</text>
</comment>
<reference evidence="4" key="1">
    <citation type="submission" date="2024-02" db="EMBL/GenBank/DDBJ databases">
        <authorList>
            <consortium name="ELIXIR-Norway"/>
            <consortium name="Elixir Norway"/>
        </authorList>
    </citation>
    <scope>NUCLEOTIDE SEQUENCE</scope>
</reference>
<dbReference type="InterPro" id="IPR011989">
    <property type="entry name" value="ARM-like"/>
</dbReference>
<dbReference type="PANTHER" id="PTHR47451:SF1">
    <property type="entry name" value="ARM REPEAT SUPERFAMILY PROTEIN"/>
    <property type="match status" value="1"/>
</dbReference>
<dbReference type="Gene3D" id="1.25.10.10">
    <property type="entry name" value="Leucine-rich Repeat Variant"/>
    <property type="match status" value="4"/>
</dbReference>
<dbReference type="Proteomes" id="UP001497512">
    <property type="component" value="Chromosome 9"/>
</dbReference>
<sequence length="871" mass="94336">MDFVTHSLFCCTAFGKPGSFILHQHGVREKASQRFFLQKEASPGGLNVCRRIAGAAGVLKNCPESNKVPGGGVVYQSWWGVSSSGKLRKLCVRAGAGDDSEGSSTDISWHHPLPPAIDQVVQYLGINQDIESQSPTGYDSNEGIETGHDKSSQFQFRQPQIQEGYVGLFVRQLGLDNPKEDREAAVLTLWHHSRSGRKSIEEIIASPGCLNLVVSLLSSEREVTSKAAAGLLRNISAFEPYRSVVADAGALEEIAGLLIRRSVSSEVREQAVGVLWNLSANERERKKIAGLELLPVLLAMVDSKEELEQEAAMGVLANMSLSPSNHSILVDAGIIPKIVKILMEEMTVSKMTRKEARNILLALAENPNYRLAIIENGLVPVPLIGASAYRSFKPLLEEAPPLPDNISLGEAPKSDFGAGELLLGLKAGADAPEIDDATRLTIEGRVKQQFLARIGVIEKEAKMQNAKAETVLCAQSEEGKITFMPWWDGIPRLVLILGLNNLTVACRAAESMAEIAINEEHRQAIHKAGGVPHLVRLLGCGDEATTDATVLALDMLGKSQKVRRSIDAHGAVPALVAILQARNVPQLTKERSFCVLMILVGIGMFFVREKIVAAGGIPPLIEVLASGTPSQAKKAVDVLENLAMEEKNAEAMVIAGVESALINLFDINLMEEDEENADLWATITSAAKLLERLVRVEKVARQLRCMQFASALVKILESPISPLDVKDWVCPCLLRLQSLTPEAMILNAPLDMEIAVHDTIPRLVQEITDTPIPEVQERAVLQLRNLLSHGLGAYSAAVSNTGGIFPLVNLLETGTTEARAAAIAVLYNLGMDSENHPAMLAAKIIPCLKRLVKTGAPEWKLALYLLRALPT</sequence>
<feature type="domain" description="Armadillo repeat-containing" evidence="3">
    <location>
        <begin position="211"/>
        <end position="373"/>
    </location>
</feature>
<evidence type="ECO:0000313" key="4">
    <source>
        <dbReference type="EMBL" id="CAK9236974.1"/>
    </source>
</evidence>
<protein>
    <recommendedName>
        <fullName evidence="3">Armadillo repeat-containing domain-containing protein</fullName>
    </recommendedName>
</protein>
<dbReference type="Pfam" id="PF04826">
    <property type="entry name" value="Arm_2"/>
    <property type="match status" value="2"/>
</dbReference>
<evidence type="ECO:0000256" key="1">
    <source>
        <dbReference type="ARBA" id="ARBA00010553"/>
    </source>
</evidence>
<feature type="repeat" description="ARM" evidence="2">
    <location>
        <begin position="488"/>
        <end position="530"/>
    </location>
</feature>
<dbReference type="InterPro" id="IPR000225">
    <property type="entry name" value="Armadillo"/>
</dbReference>
<gene>
    <name evidence="4" type="ORF">CSSPTR1EN2_LOCUS23374</name>
</gene>
<evidence type="ECO:0000313" key="5">
    <source>
        <dbReference type="Proteomes" id="UP001497512"/>
    </source>
</evidence>
<dbReference type="InterPro" id="IPR016024">
    <property type="entry name" value="ARM-type_fold"/>
</dbReference>
<dbReference type="PROSITE" id="PS50176">
    <property type="entry name" value="ARM_REPEAT"/>
    <property type="match status" value="5"/>
</dbReference>
<accession>A0ABP0V466</accession>
<dbReference type="InterPro" id="IPR006911">
    <property type="entry name" value="ARM-rpt_dom"/>
</dbReference>
<feature type="repeat" description="ARM" evidence="2">
    <location>
        <begin position="208"/>
        <end position="250"/>
    </location>
</feature>
<dbReference type="SUPFAM" id="SSF48371">
    <property type="entry name" value="ARM repeat"/>
    <property type="match status" value="2"/>
</dbReference>
<feature type="repeat" description="ARM" evidence="2">
    <location>
        <begin position="802"/>
        <end position="844"/>
    </location>
</feature>
<evidence type="ECO:0000259" key="3">
    <source>
        <dbReference type="Pfam" id="PF04826"/>
    </source>
</evidence>
<dbReference type="EMBL" id="OZ019901">
    <property type="protein sequence ID" value="CAK9236974.1"/>
    <property type="molecule type" value="Genomic_DNA"/>
</dbReference>
<keyword evidence="5" id="KW-1185">Reference proteome</keyword>
<dbReference type="PANTHER" id="PTHR47451">
    <property type="entry name" value="ARM REPEAT SUPERFAMILY PROTEIN"/>
    <property type="match status" value="1"/>
</dbReference>